<accession>A0A2G6KKF5</accession>
<comment type="function">
    <text evidence="7 9">One of the primary rRNA binding proteins, it binds directly near the 3'-end of the 23S rRNA, where it nucleates assembly of the 50S subunit.</text>
</comment>
<dbReference type="InterPro" id="IPR000597">
    <property type="entry name" value="Ribosomal_uL3"/>
</dbReference>
<comment type="similarity">
    <text evidence="1 7 8">Belongs to the universal ribosomal protein uL3 family.</text>
</comment>
<dbReference type="HAMAP" id="MF_01325_B">
    <property type="entry name" value="Ribosomal_uL3_B"/>
    <property type="match status" value="1"/>
</dbReference>
<name>A0A2G6KKF5_9BACT</name>
<dbReference type="Gene3D" id="2.40.30.10">
    <property type="entry name" value="Translation factors"/>
    <property type="match status" value="1"/>
</dbReference>
<protein>
    <recommendedName>
        <fullName evidence="6 7">Large ribosomal subunit protein uL3</fullName>
    </recommendedName>
</protein>
<reference evidence="10 11" key="1">
    <citation type="submission" date="2017-10" db="EMBL/GenBank/DDBJ databases">
        <title>Novel microbial diversity and functional potential in the marine mammal oral microbiome.</title>
        <authorList>
            <person name="Dudek N.K."/>
            <person name="Sun C.L."/>
            <person name="Burstein D."/>
            <person name="Kantor R.S."/>
            <person name="Aliaga Goltsman D.S."/>
            <person name="Bik E.M."/>
            <person name="Thomas B.C."/>
            <person name="Banfield J.F."/>
            <person name="Relman D.A."/>
        </authorList>
    </citation>
    <scope>NUCLEOTIDE SEQUENCE [LARGE SCALE GENOMIC DNA]</scope>
    <source>
        <strain evidence="10">DOLJORAL78_47_16</strain>
    </source>
</reference>
<keyword evidence="4 7" id="KW-0689">Ribosomal protein</keyword>
<dbReference type="Pfam" id="PF00297">
    <property type="entry name" value="Ribosomal_L3"/>
    <property type="match status" value="1"/>
</dbReference>
<dbReference type="PANTHER" id="PTHR11229">
    <property type="entry name" value="50S RIBOSOMAL PROTEIN L3"/>
    <property type="match status" value="1"/>
</dbReference>
<dbReference type="InterPro" id="IPR019927">
    <property type="entry name" value="Ribosomal_uL3_bac/org-type"/>
</dbReference>
<dbReference type="SUPFAM" id="SSF50447">
    <property type="entry name" value="Translation proteins"/>
    <property type="match status" value="1"/>
</dbReference>
<proteinExistence type="inferred from homology"/>
<comment type="subunit">
    <text evidence="7 9">Part of the 50S ribosomal subunit. Forms a cluster with proteins L14 and L19.</text>
</comment>
<evidence type="ECO:0000256" key="8">
    <source>
        <dbReference type="RuleBase" id="RU003905"/>
    </source>
</evidence>
<dbReference type="GO" id="GO:0019843">
    <property type="term" value="F:rRNA binding"/>
    <property type="evidence" value="ECO:0007669"/>
    <property type="project" value="UniProtKB-UniRule"/>
</dbReference>
<dbReference type="InterPro" id="IPR019926">
    <property type="entry name" value="Ribosomal_uL3_CS"/>
</dbReference>
<sequence>MPIGILGRKLGMTQMFDEDNNAIPVTVIEAGPCPVVQKKTVETDRYNAIQVGFLDQKRQRVNKPKLGHYDKANVPPKRYLREIRMTDEEIQTYEVGQELKVDLFEAGDYVDVTGKTKGRGFTGVMKRWGFHGAATQTHGTHEYFRHGGSIGCSAWPAKVFKGRKMPGQKGNDRVTIQNLQVIDVRPEQNVILVKGSIPGPPNRLVLVKKAKKKSKKA</sequence>
<dbReference type="InterPro" id="IPR009000">
    <property type="entry name" value="Transl_B-barrel_sf"/>
</dbReference>
<dbReference type="Proteomes" id="UP000230821">
    <property type="component" value="Unassembled WGS sequence"/>
</dbReference>
<organism evidence="10 11">
    <name type="scientific">candidate division KSB3 bacterium</name>
    <dbReference type="NCBI Taxonomy" id="2044937"/>
    <lineage>
        <taxon>Bacteria</taxon>
        <taxon>candidate division KSB3</taxon>
    </lineage>
</organism>
<evidence type="ECO:0000256" key="6">
    <source>
        <dbReference type="ARBA" id="ARBA00035243"/>
    </source>
</evidence>
<evidence type="ECO:0000313" key="11">
    <source>
        <dbReference type="Proteomes" id="UP000230821"/>
    </source>
</evidence>
<dbReference type="PANTHER" id="PTHR11229:SF16">
    <property type="entry name" value="LARGE RIBOSOMAL SUBUNIT PROTEIN UL3C"/>
    <property type="match status" value="1"/>
</dbReference>
<dbReference type="Gene3D" id="3.30.160.810">
    <property type="match status" value="1"/>
</dbReference>
<dbReference type="EMBL" id="PDSK01000024">
    <property type="protein sequence ID" value="PIE36147.1"/>
    <property type="molecule type" value="Genomic_DNA"/>
</dbReference>
<keyword evidence="2 7" id="KW-0699">rRNA-binding</keyword>
<evidence type="ECO:0000313" key="10">
    <source>
        <dbReference type="EMBL" id="PIE36147.1"/>
    </source>
</evidence>
<dbReference type="PROSITE" id="PS00474">
    <property type="entry name" value="RIBOSOMAL_L3"/>
    <property type="match status" value="1"/>
</dbReference>
<keyword evidence="3 7" id="KW-0694">RNA-binding</keyword>
<dbReference type="GO" id="GO:0022625">
    <property type="term" value="C:cytosolic large ribosomal subunit"/>
    <property type="evidence" value="ECO:0007669"/>
    <property type="project" value="TreeGrafter"/>
</dbReference>
<evidence type="ECO:0000256" key="1">
    <source>
        <dbReference type="ARBA" id="ARBA00006540"/>
    </source>
</evidence>
<keyword evidence="5 7" id="KW-0687">Ribonucleoprotein</keyword>
<dbReference type="GO" id="GO:0003735">
    <property type="term" value="F:structural constituent of ribosome"/>
    <property type="evidence" value="ECO:0007669"/>
    <property type="project" value="UniProtKB-UniRule"/>
</dbReference>
<evidence type="ECO:0000256" key="7">
    <source>
        <dbReference type="HAMAP-Rule" id="MF_01325"/>
    </source>
</evidence>
<dbReference type="FunFam" id="2.40.30.10:FF:000004">
    <property type="entry name" value="50S ribosomal protein L3"/>
    <property type="match status" value="1"/>
</dbReference>
<dbReference type="NCBIfam" id="TIGR03625">
    <property type="entry name" value="L3_bact"/>
    <property type="match status" value="1"/>
</dbReference>
<comment type="caution">
    <text evidence="10">The sequence shown here is derived from an EMBL/GenBank/DDBJ whole genome shotgun (WGS) entry which is preliminary data.</text>
</comment>
<dbReference type="GO" id="GO:0006412">
    <property type="term" value="P:translation"/>
    <property type="evidence" value="ECO:0007669"/>
    <property type="project" value="UniProtKB-UniRule"/>
</dbReference>
<evidence type="ECO:0000256" key="9">
    <source>
        <dbReference type="RuleBase" id="RU003906"/>
    </source>
</evidence>
<evidence type="ECO:0000256" key="5">
    <source>
        <dbReference type="ARBA" id="ARBA00023274"/>
    </source>
</evidence>
<evidence type="ECO:0000256" key="2">
    <source>
        <dbReference type="ARBA" id="ARBA00022730"/>
    </source>
</evidence>
<dbReference type="FunFam" id="3.30.160.810:FF:000001">
    <property type="entry name" value="50S ribosomal protein L3"/>
    <property type="match status" value="1"/>
</dbReference>
<gene>
    <name evidence="7" type="primary">rplC</name>
    <name evidence="10" type="ORF">CSA56_01315</name>
</gene>
<dbReference type="AlphaFoldDB" id="A0A2G6KKF5"/>
<evidence type="ECO:0000256" key="4">
    <source>
        <dbReference type="ARBA" id="ARBA00022980"/>
    </source>
</evidence>
<evidence type="ECO:0000256" key="3">
    <source>
        <dbReference type="ARBA" id="ARBA00022884"/>
    </source>
</evidence>